<evidence type="ECO:0000259" key="4">
    <source>
        <dbReference type="Pfam" id="PF01095"/>
    </source>
</evidence>
<protein>
    <recommendedName>
        <fullName evidence="4">Pectinesterase catalytic domain-containing protein</fullName>
    </recommendedName>
</protein>
<dbReference type="GO" id="GO:0030599">
    <property type="term" value="F:pectinesterase activity"/>
    <property type="evidence" value="ECO:0007669"/>
    <property type="project" value="InterPro"/>
</dbReference>
<dbReference type="PANTHER" id="PTHR31707">
    <property type="entry name" value="PECTINESTERASE"/>
    <property type="match status" value="1"/>
</dbReference>
<evidence type="ECO:0000313" key="6">
    <source>
        <dbReference type="Proteomes" id="UP000489600"/>
    </source>
</evidence>
<proteinExistence type="predicted"/>
<dbReference type="EMBL" id="CABITT030000006">
    <property type="protein sequence ID" value="VVB06987.1"/>
    <property type="molecule type" value="Genomic_DNA"/>
</dbReference>
<reference evidence="5" key="1">
    <citation type="submission" date="2019-07" db="EMBL/GenBank/DDBJ databases">
        <authorList>
            <person name="Dittberner H."/>
        </authorList>
    </citation>
    <scope>NUCLEOTIDE SEQUENCE [LARGE SCALE GENOMIC DNA]</scope>
</reference>
<dbReference type="AlphaFoldDB" id="A0A565C084"/>
<dbReference type="Proteomes" id="UP000489600">
    <property type="component" value="Unassembled WGS sequence"/>
</dbReference>
<comment type="caution">
    <text evidence="5">The sequence shown here is derived from an EMBL/GenBank/DDBJ whole genome shotgun (WGS) entry which is preliminary data.</text>
</comment>
<dbReference type="GO" id="GO:0042545">
    <property type="term" value="P:cell wall modification"/>
    <property type="evidence" value="ECO:0007669"/>
    <property type="project" value="InterPro"/>
</dbReference>
<accession>A0A565C084</accession>
<dbReference type="GO" id="GO:0045490">
    <property type="term" value="P:pectin catabolic process"/>
    <property type="evidence" value="ECO:0007669"/>
    <property type="project" value="UniProtKB-UniPathway"/>
</dbReference>
<dbReference type="InterPro" id="IPR000070">
    <property type="entry name" value="Pectinesterase_cat"/>
</dbReference>
<evidence type="ECO:0000256" key="3">
    <source>
        <dbReference type="ARBA" id="ARBA00023085"/>
    </source>
</evidence>
<evidence type="ECO:0000256" key="1">
    <source>
        <dbReference type="ARBA" id="ARBA00005184"/>
    </source>
</evidence>
<comment type="pathway">
    <text evidence="1">Glycan metabolism; pectin degradation; 2-dehydro-3-deoxy-D-gluconate from pectin: step 1/5.</text>
</comment>
<keyword evidence="3" id="KW-0063">Aspartyl esterase</keyword>
<dbReference type="OrthoDB" id="1112938at2759"/>
<dbReference type="Gene3D" id="2.160.20.10">
    <property type="entry name" value="Single-stranded right-handed beta-helix, Pectin lyase-like"/>
    <property type="match status" value="1"/>
</dbReference>
<feature type="domain" description="Pectinesterase catalytic" evidence="4">
    <location>
        <begin position="36"/>
        <end position="144"/>
    </location>
</feature>
<dbReference type="InterPro" id="IPR011050">
    <property type="entry name" value="Pectin_lyase_fold/virulence"/>
</dbReference>
<dbReference type="InterPro" id="IPR012334">
    <property type="entry name" value="Pectin_lyas_fold"/>
</dbReference>
<sequence>MQLSCFRSVIFTLVNQLRRKKSYSRLKTAIDRETLPVGISLIDCRILAAPDLVHEKANFKAYLGRPWRPYSRTILINSFIDDLIDPAGWLEWNKGDRLDKLYYGEYMNKGPGANVTNRVKRPGYRRIKNAAEAAKFTVGPFIKGKAWLNSTFITFTLGVFE</sequence>
<evidence type="ECO:0000313" key="5">
    <source>
        <dbReference type="EMBL" id="VVB06987.1"/>
    </source>
</evidence>
<organism evidence="5 6">
    <name type="scientific">Arabis nemorensis</name>
    <dbReference type="NCBI Taxonomy" id="586526"/>
    <lineage>
        <taxon>Eukaryota</taxon>
        <taxon>Viridiplantae</taxon>
        <taxon>Streptophyta</taxon>
        <taxon>Embryophyta</taxon>
        <taxon>Tracheophyta</taxon>
        <taxon>Spermatophyta</taxon>
        <taxon>Magnoliopsida</taxon>
        <taxon>eudicotyledons</taxon>
        <taxon>Gunneridae</taxon>
        <taxon>Pentapetalae</taxon>
        <taxon>rosids</taxon>
        <taxon>malvids</taxon>
        <taxon>Brassicales</taxon>
        <taxon>Brassicaceae</taxon>
        <taxon>Arabideae</taxon>
        <taxon>Arabis</taxon>
    </lineage>
</organism>
<dbReference type="SUPFAM" id="SSF51126">
    <property type="entry name" value="Pectin lyase-like"/>
    <property type="match status" value="1"/>
</dbReference>
<keyword evidence="6" id="KW-1185">Reference proteome</keyword>
<name>A0A565C084_9BRAS</name>
<keyword evidence="2" id="KW-0378">Hydrolase</keyword>
<evidence type="ECO:0000256" key="2">
    <source>
        <dbReference type="ARBA" id="ARBA00022801"/>
    </source>
</evidence>
<gene>
    <name evidence="5" type="ORF">ANE_LOCUS17431</name>
</gene>
<dbReference type="UniPathway" id="UPA00545">
    <property type="reaction ID" value="UER00823"/>
</dbReference>
<dbReference type="Pfam" id="PF01095">
    <property type="entry name" value="Pectinesterase"/>
    <property type="match status" value="1"/>
</dbReference>